<protein>
    <submittedName>
        <fullName evidence="2">Uncharacterized protein</fullName>
    </submittedName>
</protein>
<dbReference type="AlphaFoldDB" id="A0A7R9QAG2"/>
<dbReference type="EMBL" id="OC875516">
    <property type="protein sequence ID" value="CAD7638511.1"/>
    <property type="molecule type" value="Genomic_DNA"/>
</dbReference>
<sequence length="91" mass="10251">MSENFRTDLKILVSKCCPMMRGGQRRGTTIRSSDSLHSYRTSVYAMSTKNTNSGHSLINMNSIRGHIRNSDTKKLNGNSKAKIMTRVSRID</sequence>
<evidence type="ECO:0000313" key="2">
    <source>
        <dbReference type="EMBL" id="CAD7638511.1"/>
    </source>
</evidence>
<proteinExistence type="predicted"/>
<dbReference type="EMBL" id="CAJPIZ010020941">
    <property type="protein sequence ID" value="CAG2117467.1"/>
    <property type="molecule type" value="Genomic_DNA"/>
</dbReference>
<keyword evidence="3" id="KW-1185">Reference proteome</keyword>
<name>A0A7R9QAG2_9ACAR</name>
<reference evidence="2" key="1">
    <citation type="submission" date="2020-11" db="EMBL/GenBank/DDBJ databases">
        <authorList>
            <person name="Tran Van P."/>
        </authorList>
    </citation>
    <scope>NUCLEOTIDE SEQUENCE</scope>
</reference>
<evidence type="ECO:0000313" key="3">
    <source>
        <dbReference type="Proteomes" id="UP000759131"/>
    </source>
</evidence>
<gene>
    <name evidence="2" type="ORF">OSB1V03_LOCUS17420</name>
</gene>
<accession>A0A7R9QAG2</accession>
<evidence type="ECO:0000256" key="1">
    <source>
        <dbReference type="SAM" id="MobiDB-lite"/>
    </source>
</evidence>
<dbReference type="Proteomes" id="UP000759131">
    <property type="component" value="Unassembled WGS sequence"/>
</dbReference>
<organism evidence="2">
    <name type="scientific">Medioppia subpectinata</name>
    <dbReference type="NCBI Taxonomy" id="1979941"/>
    <lineage>
        <taxon>Eukaryota</taxon>
        <taxon>Metazoa</taxon>
        <taxon>Ecdysozoa</taxon>
        <taxon>Arthropoda</taxon>
        <taxon>Chelicerata</taxon>
        <taxon>Arachnida</taxon>
        <taxon>Acari</taxon>
        <taxon>Acariformes</taxon>
        <taxon>Sarcoptiformes</taxon>
        <taxon>Oribatida</taxon>
        <taxon>Brachypylina</taxon>
        <taxon>Oppioidea</taxon>
        <taxon>Oppiidae</taxon>
        <taxon>Medioppia</taxon>
    </lineage>
</organism>
<feature type="region of interest" description="Disordered" evidence="1">
    <location>
        <begin position="68"/>
        <end position="91"/>
    </location>
</feature>